<reference evidence="1 2" key="1">
    <citation type="submission" date="2019-04" db="EMBL/GenBank/DDBJ databases">
        <title>Azoarcus rhizosphaerae sp. nov. isolated from rhizosphere of Ficus religiosa.</title>
        <authorList>
            <person name="Lin S.-Y."/>
            <person name="Hameed A."/>
            <person name="Hsu Y.-H."/>
            <person name="Young C.-C."/>
        </authorList>
    </citation>
    <scope>NUCLEOTIDE SEQUENCE [LARGE SCALE GENOMIC DNA]</scope>
    <source>
        <strain evidence="1 2">CC-YHH848</strain>
    </source>
</reference>
<dbReference type="RefSeq" id="WP_136385205.1">
    <property type="nucleotide sequence ID" value="NZ_SSOD01000008.1"/>
</dbReference>
<accession>A0A4S4AMU3</accession>
<dbReference type="AlphaFoldDB" id="A0A4S4AMU3"/>
<keyword evidence="2" id="KW-1185">Reference proteome</keyword>
<proteinExistence type="predicted"/>
<dbReference type="EMBL" id="SSOD01000008">
    <property type="protein sequence ID" value="THF60931.1"/>
    <property type="molecule type" value="Genomic_DNA"/>
</dbReference>
<gene>
    <name evidence="1" type="ORF">E6O51_11930</name>
</gene>
<name>A0A4S4AMU3_9RHOO</name>
<protein>
    <submittedName>
        <fullName evidence="1">Uncharacterized protein</fullName>
    </submittedName>
</protein>
<comment type="caution">
    <text evidence="1">The sequence shown here is derived from an EMBL/GenBank/DDBJ whole genome shotgun (WGS) entry which is preliminary data.</text>
</comment>
<dbReference type="Proteomes" id="UP000307956">
    <property type="component" value="Unassembled WGS sequence"/>
</dbReference>
<sequence length="73" mass="8905">MPERFIRERRYIVLKLSDIRRYLNDDAIRRLENIEQRVQREQCEHRWLLCPEADTGYWCLHCGASRGDIPEES</sequence>
<evidence type="ECO:0000313" key="1">
    <source>
        <dbReference type="EMBL" id="THF60931.1"/>
    </source>
</evidence>
<organism evidence="1 2">
    <name type="scientific">Pseudothauera rhizosphaerae</name>
    <dbReference type="NCBI Taxonomy" id="2565932"/>
    <lineage>
        <taxon>Bacteria</taxon>
        <taxon>Pseudomonadati</taxon>
        <taxon>Pseudomonadota</taxon>
        <taxon>Betaproteobacteria</taxon>
        <taxon>Rhodocyclales</taxon>
        <taxon>Zoogloeaceae</taxon>
        <taxon>Pseudothauera</taxon>
    </lineage>
</organism>
<evidence type="ECO:0000313" key="2">
    <source>
        <dbReference type="Proteomes" id="UP000307956"/>
    </source>
</evidence>